<name>A0AA38H4L2_9TREE</name>
<keyword evidence="3" id="KW-1185">Reference proteome</keyword>
<evidence type="ECO:0000256" key="1">
    <source>
        <dbReference type="SAM" id="SignalP"/>
    </source>
</evidence>
<protein>
    <submittedName>
        <fullName evidence="2">Uncharacterized protein</fullName>
    </submittedName>
</protein>
<proteinExistence type="predicted"/>
<dbReference type="AlphaFoldDB" id="A0AA38H4L2"/>
<organism evidence="2 3">
    <name type="scientific">Dioszegia hungarica</name>
    <dbReference type="NCBI Taxonomy" id="4972"/>
    <lineage>
        <taxon>Eukaryota</taxon>
        <taxon>Fungi</taxon>
        <taxon>Dikarya</taxon>
        <taxon>Basidiomycota</taxon>
        <taxon>Agaricomycotina</taxon>
        <taxon>Tremellomycetes</taxon>
        <taxon>Tremellales</taxon>
        <taxon>Bulleribasidiaceae</taxon>
        <taxon>Dioszegia</taxon>
    </lineage>
</organism>
<reference evidence="2" key="1">
    <citation type="journal article" date="2022" name="G3 (Bethesda)">
        <title>High quality genome of the basidiomycete yeast Dioszegia hungarica PDD-24b-2 isolated from cloud water.</title>
        <authorList>
            <person name="Jarrige D."/>
            <person name="Haridas S."/>
            <person name="Bleykasten-Grosshans C."/>
            <person name="Joly M."/>
            <person name="Nadalig T."/>
            <person name="Sancelme M."/>
            <person name="Vuilleumier S."/>
            <person name="Grigoriev I.V."/>
            <person name="Amato P."/>
            <person name="Bringel F."/>
        </authorList>
    </citation>
    <scope>NUCLEOTIDE SEQUENCE</scope>
    <source>
        <strain evidence="2">PDD-24b-2</strain>
    </source>
</reference>
<dbReference type="Proteomes" id="UP001164286">
    <property type="component" value="Unassembled WGS sequence"/>
</dbReference>
<sequence length="623" mass="68092">MLVSTLIALLTLFISTTASPLLRMHARDDAPGPYTIVLHLGKDFRATSGRTGIGTTGASHPWGDLATDAVNKNIVILGLGELDSPSDGTDKAPITRQIVFYMGSYQLVATKEFIDVHGICTMQLLDSTKKMNGTADFTLSDADITKRLRSKQALFQMSADERWQRSLVRPSPLTPCLLGLRGSLRRTNRRRTLHSSRSRVGDASETCHVVCVHQVPASSTKTPPVPFLARTRAGPTHQAPNPPSEDAGILHHQQITLVGGSYLFDDLSSTWPKDILDVKRKSFIMSGIGTLKSTTEGGSEQLPTTGHSLDYAGMYYPLNSVEAKNVTGKSARTDPSTVHYRVGGQVQAGVGTALLFALGGTDRAGCDLQYHLSSGSSRYERRHVGEDTGSGNYQLAIDRLSVGRLDIDSLSEACPIWTELLTGSGSIDGFDDTRTRISRHVAARLPRVRWATPPGVSLPTAPETRLTFAPLLPHTSPYGLLRRLNPLADETDATRNPRVNARFAQWSFVCTSPLAPRFVPLHLRKSRLAVPSRADAFIRGITARPHSPYTCQTQASQFPLVTRRPSQNVQTPSLHIRRRGYLPKKRSFIITPLIPLFLVLRGIAARPANDLTARAGNDVFVDY</sequence>
<dbReference type="EMBL" id="JAKWFO010000014">
    <property type="protein sequence ID" value="KAI9632514.1"/>
    <property type="molecule type" value="Genomic_DNA"/>
</dbReference>
<gene>
    <name evidence="2" type="ORF">MKK02DRAFT_30308</name>
</gene>
<feature type="signal peptide" evidence="1">
    <location>
        <begin position="1"/>
        <end position="18"/>
    </location>
</feature>
<evidence type="ECO:0000313" key="3">
    <source>
        <dbReference type="Proteomes" id="UP001164286"/>
    </source>
</evidence>
<evidence type="ECO:0000313" key="2">
    <source>
        <dbReference type="EMBL" id="KAI9632514.1"/>
    </source>
</evidence>
<dbReference type="GeneID" id="77727222"/>
<comment type="caution">
    <text evidence="2">The sequence shown here is derived from an EMBL/GenBank/DDBJ whole genome shotgun (WGS) entry which is preliminary data.</text>
</comment>
<keyword evidence="1" id="KW-0732">Signal</keyword>
<feature type="chain" id="PRO_5041260037" evidence="1">
    <location>
        <begin position="19"/>
        <end position="623"/>
    </location>
</feature>
<dbReference type="RefSeq" id="XP_052942291.1">
    <property type="nucleotide sequence ID" value="XM_053088017.1"/>
</dbReference>
<accession>A0AA38H4L2</accession>